<keyword evidence="3 11" id="KW-0808">Transferase</keyword>
<dbReference type="EMBL" id="JJMM01000026">
    <property type="protein sequence ID" value="KDR93925.1"/>
    <property type="molecule type" value="Genomic_DNA"/>
</dbReference>
<dbReference type="GO" id="GO:0051536">
    <property type="term" value="F:iron-sulfur cluster binding"/>
    <property type="evidence" value="ECO:0007669"/>
    <property type="project" value="UniProtKB-KW"/>
</dbReference>
<proteinExistence type="inferred from homology"/>
<dbReference type="PANTHER" id="PTHR11601">
    <property type="entry name" value="CYSTEINE DESULFURYLASE FAMILY MEMBER"/>
    <property type="match status" value="1"/>
</dbReference>
<dbReference type="InterPro" id="IPR016454">
    <property type="entry name" value="Cysteine_dSase"/>
</dbReference>
<dbReference type="InterPro" id="IPR015422">
    <property type="entry name" value="PyrdxlP-dep_Trfase_small"/>
</dbReference>
<name>A0A069RMC3_PEPLI</name>
<dbReference type="EC" id="2.8.1.7" evidence="11"/>
<evidence type="ECO:0000256" key="7">
    <source>
        <dbReference type="ARBA" id="ARBA00023014"/>
    </source>
</evidence>
<evidence type="ECO:0000259" key="9">
    <source>
        <dbReference type="Pfam" id="PF00266"/>
    </source>
</evidence>
<evidence type="ECO:0000256" key="8">
    <source>
        <dbReference type="ARBA" id="ARBA00050776"/>
    </source>
</evidence>
<organism evidence="11 12">
    <name type="scientific">Peptoclostridium litorale DSM 5388</name>
    <dbReference type="NCBI Taxonomy" id="1121324"/>
    <lineage>
        <taxon>Bacteria</taxon>
        <taxon>Bacillati</taxon>
        <taxon>Bacillota</taxon>
        <taxon>Clostridia</taxon>
        <taxon>Peptostreptococcales</taxon>
        <taxon>Peptoclostridiaceae</taxon>
        <taxon>Peptoclostridium</taxon>
    </lineage>
</organism>
<keyword evidence="4" id="KW-0479">Metal-binding</keyword>
<dbReference type="InterPro" id="IPR015421">
    <property type="entry name" value="PyrdxlP-dep_Trfase_major"/>
</dbReference>
<dbReference type="Pfam" id="PF00266">
    <property type="entry name" value="Aminotran_5"/>
    <property type="match status" value="1"/>
</dbReference>
<dbReference type="PANTHER" id="PTHR11601:SF34">
    <property type="entry name" value="CYSTEINE DESULFURASE"/>
    <property type="match status" value="1"/>
</dbReference>
<protein>
    <submittedName>
        <fullName evidence="11">Putative cysteine desulfurase IscS</fullName>
        <ecNumber evidence="11">2.8.1.7</ecNumber>
    </submittedName>
</protein>
<keyword evidence="12" id="KW-1185">Reference proteome</keyword>
<evidence type="ECO:0000256" key="5">
    <source>
        <dbReference type="ARBA" id="ARBA00022898"/>
    </source>
</evidence>
<dbReference type="PIRSF" id="PIRSF005572">
    <property type="entry name" value="NifS"/>
    <property type="match status" value="1"/>
</dbReference>
<dbReference type="eggNOG" id="COG1104">
    <property type="taxonomic scope" value="Bacteria"/>
</dbReference>
<feature type="domain" description="Aminotransferase class V" evidence="9">
    <location>
        <begin position="6"/>
        <end position="367"/>
    </location>
</feature>
<dbReference type="InterPro" id="IPR000192">
    <property type="entry name" value="Aminotrans_V_dom"/>
</dbReference>
<dbReference type="Gene3D" id="3.90.1150.10">
    <property type="entry name" value="Aspartate Aminotransferase, domain 1"/>
    <property type="match status" value="1"/>
</dbReference>
<sequence length="388" mass="43185">MFQTQIYFDNSASTRLDERVLEEMNPYFFDIYSVATSEFAYSMGIEAKEAVDRSRDIIAKSLAAKPDEIIFTSGSCESSNAAIKGATAALSSKGKHIITSKIEDFPVLNTIKRLEREGFEVTYIDVDDRGFVDMAQLESSIREDTILVSIQHANQEIGTIQDIDAIGNLCRERKVLFHTDATHTFMRVPIDLSNLNVDFMTFSAHTVHGPKGIGGLFIRKDTPFKKLIDGGFQEFNMRAGVEDIPSIVGFAKAVQIIPSDESKTLQKMRDYLIDRVLSEIPDTSLNGDISKRLPQNANITFHYVEGESITLHLDMYGFAVSTGSACFSKSLEASHVMMAIGGSHEDAHGSIRFSLSRYNTVEQIDNLVDTISKIVQNLRKISPLGKER</sequence>
<evidence type="ECO:0000256" key="4">
    <source>
        <dbReference type="ARBA" id="ARBA00022723"/>
    </source>
</evidence>
<dbReference type="OrthoDB" id="9808002at2"/>
<reference evidence="11 12" key="1">
    <citation type="submission" date="2014-03" db="EMBL/GenBank/DDBJ databases">
        <title>Genome sequence of Clostridium litorale W6, DSM 5388.</title>
        <authorList>
            <person name="Poehlein A."/>
            <person name="Jagirdar A."/>
            <person name="Khonsari B."/>
            <person name="Chibani C.M."/>
            <person name="Gutierrez Gutierrez D.A."/>
            <person name="Davydova E."/>
            <person name="Alghaithi H.S."/>
            <person name="Nair K.P."/>
            <person name="Dhamotharan K."/>
            <person name="Chandran L."/>
            <person name="G W."/>
            <person name="Daniel R."/>
        </authorList>
    </citation>
    <scope>NUCLEOTIDE SEQUENCE [LARGE SCALE GENOMIC DNA]</scope>
    <source>
        <strain evidence="11 12">W6</strain>
    </source>
</reference>
<comment type="caution">
    <text evidence="11">The sequence shown here is derived from an EMBL/GenBank/DDBJ whole genome shotgun (WGS) entry which is preliminary data.</text>
</comment>
<evidence type="ECO:0000256" key="3">
    <source>
        <dbReference type="ARBA" id="ARBA00022679"/>
    </source>
</evidence>
<dbReference type="RefSeq" id="WP_038263511.1">
    <property type="nucleotide sequence ID" value="NZ_FSRH01000004.1"/>
</dbReference>
<gene>
    <name evidence="11" type="primary">iscS</name>
    <name evidence="10" type="synonym">iscS1</name>
    <name evidence="11" type="ORF">CLIT_10c00790</name>
    <name evidence="10" type="ORF">CLIT_23c01970</name>
</gene>
<evidence type="ECO:0000313" key="11">
    <source>
        <dbReference type="EMBL" id="KDR95352.1"/>
    </source>
</evidence>
<dbReference type="InterPro" id="IPR015424">
    <property type="entry name" value="PyrdxlP-dep_Trfase"/>
</dbReference>
<dbReference type="STRING" id="1121324.CLIT_10c00790"/>
<comment type="similarity">
    <text evidence="2">Belongs to the class-V pyridoxal-phosphate-dependent aminotransferase family. NifS/IscS subfamily.</text>
</comment>
<keyword evidence="6" id="KW-0408">Iron</keyword>
<dbReference type="EMBL" id="JJMM01000010">
    <property type="protein sequence ID" value="KDR95352.1"/>
    <property type="molecule type" value="Genomic_DNA"/>
</dbReference>
<accession>A0A069RMC3</accession>
<comment type="cofactor">
    <cofactor evidence="1">
        <name>pyridoxal 5'-phosphate</name>
        <dbReference type="ChEBI" id="CHEBI:597326"/>
    </cofactor>
</comment>
<keyword evidence="7" id="KW-0411">Iron-sulfur</keyword>
<keyword evidence="5" id="KW-0663">Pyridoxal phosphate</keyword>
<dbReference type="GO" id="GO:0046872">
    <property type="term" value="F:metal ion binding"/>
    <property type="evidence" value="ECO:0007669"/>
    <property type="project" value="UniProtKB-KW"/>
</dbReference>
<evidence type="ECO:0000256" key="2">
    <source>
        <dbReference type="ARBA" id="ARBA00006490"/>
    </source>
</evidence>
<dbReference type="SUPFAM" id="SSF53383">
    <property type="entry name" value="PLP-dependent transferases"/>
    <property type="match status" value="1"/>
</dbReference>
<evidence type="ECO:0000313" key="12">
    <source>
        <dbReference type="Proteomes" id="UP000027946"/>
    </source>
</evidence>
<dbReference type="Proteomes" id="UP000027946">
    <property type="component" value="Unassembled WGS sequence"/>
</dbReference>
<dbReference type="Gene3D" id="3.40.640.10">
    <property type="entry name" value="Type I PLP-dependent aspartate aminotransferase-like (Major domain)"/>
    <property type="match status" value="1"/>
</dbReference>
<evidence type="ECO:0000256" key="6">
    <source>
        <dbReference type="ARBA" id="ARBA00023004"/>
    </source>
</evidence>
<dbReference type="AlphaFoldDB" id="A0A069RMC3"/>
<evidence type="ECO:0000256" key="1">
    <source>
        <dbReference type="ARBA" id="ARBA00001933"/>
    </source>
</evidence>
<evidence type="ECO:0000313" key="10">
    <source>
        <dbReference type="EMBL" id="KDR93925.1"/>
    </source>
</evidence>
<comment type="catalytic activity">
    <reaction evidence="8">
        <text>(sulfur carrier)-H + L-cysteine = (sulfur carrier)-SH + L-alanine</text>
        <dbReference type="Rhea" id="RHEA:43892"/>
        <dbReference type="Rhea" id="RHEA-COMP:14737"/>
        <dbReference type="Rhea" id="RHEA-COMP:14739"/>
        <dbReference type="ChEBI" id="CHEBI:29917"/>
        <dbReference type="ChEBI" id="CHEBI:35235"/>
        <dbReference type="ChEBI" id="CHEBI:57972"/>
        <dbReference type="ChEBI" id="CHEBI:64428"/>
        <dbReference type="EC" id="2.8.1.7"/>
    </reaction>
</comment>
<dbReference type="GO" id="GO:0031071">
    <property type="term" value="F:cysteine desulfurase activity"/>
    <property type="evidence" value="ECO:0007669"/>
    <property type="project" value="UniProtKB-EC"/>
</dbReference>